<dbReference type="PIRSF" id="PIRSF033101">
    <property type="entry name" value="UCP033101"/>
    <property type="match status" value="1"/>
</dbReference>
<dbReference type="InterPro" id="IPR011397">
    <property type="entry name" value="YhfC"/>
</dbReference>
<dbReference type="Pfam" id="PF10086">
    <property type="entry name" value="YhfC"/>
    <property type="match status" value="1"/>
</dbReference>
<dbReference type="RefSeq" id="WP_016206239.1">
    <property type="nucleotide sequence ID" value="NZ_ASRV01000041.1"/>
</dbReference>
<organism evidence="2 3">
    <name type="scientific">Clostridium sartagoforme AAU1</name>
    <dbReference type="NCBI Taxonomy" id="1202534"/>
    <lineage>
        <taxon>Bacteria</taxon>
        <taxon>Bacillati</taxon>
        <taxon>Bacillota</taxon>
        <taxon>Clostridia</taxon>
        <taxon>Eubacteriales</taxon>
        <taxon>Clostridiaceae</taxon>
        <taxon>Clostridium</taxon>
    </lineage>
</organism>
<dbReference type="OrthoDB" id="9807167at2"/>
<keyword evidence="1" id="KW-0472">Membrane</keyword>
<proteinExistence type="predicted"/>
<dbReference type="Proteomes" id="UP000013988">
    <property type="component" value="Unassembled WGS sequence"/>
</dbReference>
<keyword evidence="1" id="KW-1133">Transmembrane helix</keyword>
<feature type="transmembrane region" description="Helical" evidence="1">
    <location>
        <begin position="77"/>
        <end position="98"/>
    </location>
</feature>
<keyword evidence="1" id="KW-0812">Transmembrane</keyword>
<feature type="transmembrane region" description="Helical" evidence="1">
    <location>
        <begin position="6"/>
        <end position="26"/>
    </location>
</feature>
<reference evidence="2 3" key="1">
    <citation type="submission" date="2013-03" db="EMBL/GenBank/DDBJ databases">
        <title>Whole genome shotgun sequencing of Clostridium sartagoforme AAU1.</title>
        <authorList>
            <person name="Joshi C.G."/>
            <person name="Duggirala S.M."/>
            <person name="Nathani N.M."/>
            <person name="Bhatt V.D."/>
            <person name="Patel A.K."/>
            <person name="Pandya P.R."/>
            <person name="KaPatel J.A."/>
        </authorList>
    </citation>
    <scope>NUCLEOTIDE SEQUENCE [LARGE SCALE GENOMIC DNA]</scope>
    <source>
        <strain evidence="2 3">AAU1</strain>
    </source>
</reference>
<feature type="transmembrane region" description="Helical" evidence="1">
    <location>
        <begin position="119"/>
        <end position="140"/>
    </location>
</feature>
<gene>
    <name evidence="2" type="ORF">A500_03846</name>
</gene>
<evidence type="ECO:0000313" key="2">
    <source>
        <dbReference type="EMBL" id="EOR27573.1"/>
    </source>
</evidence>
<feature type="transmembrane region" description="Helical" evidence="1">
    <location>
        <begin position="233"/>
        <end position="252"/>
    </location>
</feature>
<keyword evidence="3" id="KW-1185">Reference proteome</keyword>
<feature type="transmembrane region" description="Helical" evidence="1">
    <location>
        <begin position="173"/>
        <end position="198"/>
    </location>
</feature>
<dbReference type="PATRIC" id="fig|1202534.3.peg.768"/>
<feature type="transmembrane region" description="Helical" evidence="1">
    <location>
        <begin position="205"/>
        <end position="227"/>
    </location>
</feature>
<sequence>MVSKLSIMFMIFSLLVSIALPIGGIIFLKKKYNVSLKVFFIGAVAFFISVQILEAPIHSYFLKMNSSTAEFLLSTPAAYMLYGGLMAGIFEETARFICFKFIVKERDVVSGITYGVGHGGIEAILIGAISSINSIVYATLINKNAFQSMMEAALVPKDVINSTYSQFVNSSSIIWLMPGIERIIAVMIHIALSIIVLYAVKERKYIYYIIAILLHAIIDFPAALYQVGVIKNVFIVEGILVVLVVLLNIYVFKNFVRKFKINNEIL</sequence>
<evidence type="ECO:0000256" key="1">
    <source>
        <dbReference type="SAM" id="Phobius"/>
    </source>
</evidence>
<dbReference type="EMBL" id="ASRV01000041">
    <property type="protein sequence ID" value="EOR27573.1"/>
    <property type="molecule type" value="Genomic_DNA"/>
</dbReference>
<comment type="caution">
    <text evidence="2">The sequence shown here is derived from an EMBL/GenBank/DDBJ whole genome shotgun (WGS) entry which is preliminary data.</text>
</comment>
<feature type="transmembrane region" description="Helical" evidence="1">
    <location>
        <begin position="38"/>
        <end position="57"/>
    </location>
</feature>
<dbReference type="AlphaFoldDB" id="R9CE71"/>
<name>R9CE71_9CLOT</name>
<evidence type="ECO:0000313" key="3">
    <source>
        <dbReference type="Proteomes" id="UP000013988"/>
    </source>
</evidence>
<protein>
    <submittedName>
        <fullName evidence="2">Putative integral membrane protein, putative chaperone YhfC</fullName>
    </submittedName>
</protein>
<accession>R9CE71</accession>